<evidence type="ECO:0000313" key="2">
    <source>
        <dbReference type="EMBL" id="TFF80981.1"/>
    </source>
</evidence>
<protein>
    <submittedName>
        <fullName evidence="2">Phosphoadenosine phosphosulfate reductase</fullName>
    </submittedName>
</protein>
<reference evidence="2 4" key="1">
    <citation type="submission" date="2018-06" db="EMBL/GenBank/DDBJ databases">
        <title>Occurrence of a novel blaKPC-2- and qnrS2- harbouring IncP6 plasmid from Aeromonas taiwanensis isolates recovered from the river sediments.</title>
        <authorList>
            <person name="Zheng B."/>
            <person name="Yu X."/>
            <person name="Xiao Y."/>
        </authorList>
    </citation>
    <scope>NUCLEOTIDE SEQUENCE [LARGE SCALE GENOMIC DNA]</scope>
    <source>
        <strain evidence="1 3">1713</strain>
        <strain evidence="2 4">198</strain>
    </source>
</reference>
<dbReference type="InterPro" id="IPR014729">
    <property type="entry name" value="Rossmann-like_a/b/a_fold"/>
</dbReference>
<dbReference type="Proteomes" id="UP000297720">
    <property type="component" value="Unassembled WGS sequence"/>
</dbReference>
<evidence type="ECO:0000313" key="3">
    <source>
        <dbReference type="Proteomes" id="UP000297720"/>
    </source>
</evidence>
<sequence length="856" mass="96635">MDNFDLFEHIDFLDEQACEISMAERSFAQPQATIYRGDKWDQLRETLQNNDDLMAAISDTTGQPLSSMITEAVLAIRATLLDGFTISLALSGGKDSTGTLHLLLFAMIGLVREGRGNEISAYHWISHTDTQVENPEVRNLADRQLAAIQALIDKERLPLSIVVGKPSLASSWTGRVLTGRGLPTYVTSSSPQCSIDLKVTTGNRVKAQMIKLMPKEMREKVCLVLGSRDAEGVTRAGNIARRGGQATAPVKTSAGWELYPIRHWSQGDVWELLMSCGNEASVHLPLPSYQANNKELAELYRDATGECIWSASEKKVSDACGARTGCWTCLRGGTDKSMENMLYHEVNGVRTLVDRYAYMVNLNNIQRLLGVKQWSWEDRHPVGRTIYAGGFIKVQPDVFSPSFLARLLRLCCSADYVEQQRAEDLEMKLLLGEVEDNDYNQRMSKPQFRIVSPEQLLHVSWLWDFHCFHSTPFQAIEIYRSVWEDGNIELLTEDELITPVPATKIPQEFWLKIPGLKWGSDELTDGLSDPMLSATYFDGQNDRRAATDIRTHDGHRTIGPVETAKQLTIDGDVASWIIWDEYDRMRESAQAGDMTNTAAVLYLLRFGVVQITPSKVADMHMMAQRGQRMRQMGLSGDQSLMGIYCRSDLEILSTPEYRQIVQAEYRRHELKHLARARQMRRLCWISFTLDYHRQNNTAFWADVEHVLFAEQEAEAIEQAKRIGFDLECRLSSVIAVRVARLTIGGINAASLQLEKRWKWQIATSLSQLRGKVGTLVRMHLDAELVRLQRQLETGEGVSPSSVISDVAYPNATYSSFVRMVKTGRRLVTAHLPDVVVKLPKRPLKRYVEGDQLMLAM</sequence>
<proteinExistence type="predicted"/>
<dbReference type="Gene3D" id="3.40.50.620">
    <property type="entry name" value="HUPs"/>
    <property type="match status" value="1"/>
</dbReference>
<dbReference type="SUPFAM" id="SSF52402">
    <property type="entry name" value="Adenine nucleotide alpha hydrolases-like"/>
    <property type="match status" value="1"/>
</dbReference>
<dbReference type="EMBL" id="QORK01000017">
    <property type="protein sequence ID" value="TFF80981.1"/>
    <property type="molecule type" value="Genomic_DNA"/>
</dbReference>
<accession>A0A5F0KBI4</accession>
<name>A0A5F0KBI4_9GAMM</name>
<dbReference type="AlphaFoldDB" id="A0A5F0KBI4"/>
<keyword evidence="3" id="KW-1185">Reference proteome</keyword>
<dbReference type="RefSeq" id="WP_103828337.1">
    <property type="nucleotide sequence ID" value="NZ_QORJ01000021.1"/>
</dbReference>
<dbReference type="OrthoDB" id="9774475at2"/>
<evidence type="ECO:0000313" key="1">
    <source>
        <dbReference type="EMBL" id="TFF76533.1"/>
    </source>
</evidence>
<evidence type="ECO:0000313" key="4">
    <source>
        <dbReference type="Proteomes" id="UP000297914"/>
    </source>
</evidence>
<organism evidence="2 4">
    <name type="scientific">Aeromonas taiwanensis</name>
    <dbReference type="NCBI Taxonomy" id="633417"/>
    <lineage>
        <taxon>Bacteria</taxon>
        <taxon>Pseudomonadati</taxon>
        <taxon>Pseudomonadota</taxon>
        <taxon>Gammaproteobacteria</taxon>
        <taxon>Aeromonadales</taxon>
        <taxon>Aeromonadaceae</taxon>
        <taxon>Aeromonas</taxon>
    </lineage>
</organism>
<dbReference type="EMBL" id="QORL01000017">
    <property type="protein sequence ID" value="TFF76533.1"/>
    <property type="molecule type" value="Genomic_DNA"/>
</dbReference>
<dbReference type="Proteomes" id="UP000297914">
    <property type="component" value="Unassembled WGS sequence"/>
</dbReference>
<comment type="caution">
    <text evidence="2">The sequence shown here is derived from an EMBL/GenBank/DDBJ whole genome shotgun (WGS) entry which is preliminary data.</text>
</comment>
<gene>
    <name evidence="1" type="ORF">DRM93_09520</name>
    <name evidence="2" type="ORF">DRM94_09520</name>
</gene>